<feature type="domain" description="Sulfatase-modifying factor enzyme-like" evidence="2">
    <location>
        <begin position="28"/>
        <end position="248"/>
    </location>
</feature>
<evidence type="ECO:0000313" key="4">
    <source>
        <dbReference type="Proteomes" id="UP000198756"/>
    </source>
</evidence>
<name>A0A1G5V8L3_9BACT</name>
<evidence type="ECO:0000259" key="2">
    <source>
        <dbReference type="Pfam" id="PF03781"/>
    </source>
</evidence>
<dbReference type="InterPro" id="IPR016187">
    <property type="entry name" value="CTDL_fold"/>
</dbReference>
<accession>A0A1G5V8L3</accession>
<proteinExistence type="predicted"/>
<dbReference type="SUPFAM" id="SSF56436">
    <property type="entry name" value="C-type lectin-like"/>
    <property type="match status" value="1"/>
</dbReference>
<feature type="chain" id="PRO_5011488899" evidence="1">
    <location>
        <begin position="20"/>
        <end position="251"/>
    </location>
</feature>
<organism evidence="3 4">
    <name type="scientific">Algoriphagus alkaliphilus</name>
    <dbReference type="NCBI Taxonomy" id="279824"/>
    <lineage>
        <taxon>Bacteria</taxon>
        <taxon>Pseudomonadati</taxon>
        <taxon>Bacteroidota</taxon>
        <taxon>Cytophagia</taxon>
        <taxon>Cytophagales</taxon>
        <taxon>Cyclobacteriaceae</taxon>
        <taxon>Algoriphagus</taxon>
    </lineage>
</organism>
<dbReference type="GO" id="GO:0120147">
    <property type="term" value="F:formylglycine-generating oxidase activity"/>
    <property type="evidence" value="ECO:0007669"/>
    <property type="project" value="TreeGrafter"/>
</dbReference>
<dbReference type="Proteomes" id="UP000198756">
    <property type="component" value="Unassembled WGS sequence"/>
</dbReference>
<sequence length="251" mass="27914">MKTIVLLFFSLLMSISVSAQSPTTFPDKPEVIFVRGGTFSMGSNSGDDDERPVHSVTLSDYSIGKYEVTVGQYRAFCEDLGRRMPEEPEWGWNDRHPIVNVTYNDAVAYCNWLSEKFGGNWRLPTEAEWEYASKGGSQSRGYIYAGGNDMDILGWYTDNSGAQTNAVGRKKPNELGIYDMSGNVWEWCRDWYGAYPSSAAANPRGPSSASYRVLRGGSWSLSAVVCRVSFRISGIPSSRFGNHGFRVVLSQ</sequence>
<dbReference type="PANTHER" id="PTHR23150:SF19">
    <property type="entry name" value="FORMYLGLYCINE-GENERATING ENZYME"/>
    <property type="match status" value="1"/>
</dbReference>
<protein>
    <submittedName>
        <fullName evidence="3">Formylglycine-generating enzyme, required for sulfatase activity, contains SUMF1/FGE domain</fullName>
    </submittedName>
</protein>
<dbReference type="AlphaFoldDB" id="A0A1G5V8L3"/>
<dbReference type="EMBL" id="FMXE01000003">
    <property type="protein sequence ID" value="SDA42271.1"/>
    <property type="molecule type" value="Genomic_DNA"/>
</dbReference>
<feature type="signal peptide" evidence="1">
    <location>
        <begin position="1"/>
        <end position="19"/>
    </location>
</feature>
<keyword evidence="4" id="KW-1185">Reference proteome</keyword>
<dbReference type="InterPro" id="IPR005532">
    <property type="entry name" value="SUMF_dom"/>
</dbReference>
<dbReference type="PANTHER" id="PTHR23150">
    <property type="entry name" value="SULFATASE MODIFYING FACTOR 1, 2"/>
    <property type="match status" value="1"/>
</dbReference>
<dbReference type="OrthoDB" id="9768004at2"/>
<dbReference type="Gene3D" id="3.90.1580.10">
    <property type="entry name" value="paralog of FGE (formylglycine-generating enzyme)"/>
    <property type="match status" value="1"/>
</dbReference>
<dbReference type="InterPro" id="IPR042095">
    <property type="entry name" value="SUMF_sf"/>
</dbReference>
<keyword evidence="1" id="KW-0732">Signal</keyword>
<evidence type="ECO:0000313" key="3">
    <source>
        <dbReference type="EMBL" id="SDA42271.1"/>
    </source>
</evidence>
<dbReference type="Pfam" id="PF03781">
    <property type="entry name" value="FGE-sulfatase"/>
    <property type="match status" value="1"/>
</dbReference>
<dbReference type="RefSeq" id="WP_092728242.1">
    <property type="nucleotide sequence ID" value="NZ_FMXE01000003.1"/>
</dbReference>
<reference evidence="4" key="1">
    <citation type="submission" date="2016-10" db="EMBL/GenBank/DDBJ databases">
        <authorList>
            <person name="Varghese N."/>
            <person name="Submissions S."/>
        </authorList>
    </citation>
    <scope>NUCLEOTIDE SEQUENCE [LARGE SCALE GENOMIC DNA]</scope>
    <source>
        <strain evidence="4">DSM 22703</strain>
    </source>
</reference>
<dbReference type="InterPro" id="IPR051043">
    <property type="entry name" value="Sulfatase_Mod_Factor_Kinase"/>
</dbReference>
<dbReference type="STRING" id="279824.SAMN03080617_00356"/>
<evidence type="ECO:0000256" key="1">
    <source>
        <dbReference type="SAM" id="SignalP"/>
    </source>
</evidence>
<gene>
    <name evidence="3" type="ORF">SAMN03080617_00356</name>
</gene>